<accession>A0A0P0VAW4</accession>
<proteinExistence type="predicted"/>
<reference evidence="3" key="1">
    <citation type="journal article" date="2005" name="Nature">
        <title>The map-based sequence of the rice genome.</title>
        <authorList>
            <consortium name="International rice genome sequencing project (IRGSP)"/>
            <person name="Matsumoto T."/>
            <person name="Wu J."/>
            <person name="Kanamori H."/>
            <person name="Katayose Y."/>
            <person name="Fujisawa M."/>
            <person name="Namiki N."/>
            <person name="Mizuno H."/>
            <person name="Yamamoto K."/>
            <person name="Antonio B.A."/>
            <person name="Baba T."/>
            <person name="Sakata K."/>
            <person name="Nagamura Y."/>
            <person name="Aoki H."/>
            <person name="Arikawa K."/>
            <person name="Arita K."/>
            <person name="Bito T."/>
            <person name="Chiden Y."/>
            <person name="Fujitsuka N."/>
            <person name="Fukunaka R."/>
            <person name="Hamada M."/>
            <person name="Harada C."/>
            <person name="Hayashi A."/>
            <person name="Hijishita S."/>
            <person name="Honda M."/>
            <person name="Hosokawa S."/>
            <person name="Ichikawa Y."/>
            <person name="Idonuma A."/>
            <person name="Iijima M."/>
            <person name="Ikeda M."/>
            <person name="Ikeno M."/>
            <person name="Ito K."/>
            <person name="Ito S."/>
            <person name="Ito T."/>
            <person name="Ito Y."/>
            <person name="Ito Y."/>
            <person name="Iwabuchi A."/>
            <person name="Kamiya K."/>
            <person name="Karasawa W."/>
            <person name="Kurita K."/>
            <person name="Katagiri S."/>
            <person name="Kikuta A."/>
            <person name="Kobayashi H."/>
            <person name="Kobayashi N."/>
            <person name="Machita K."/>
            <person name="Maehara T."/>
            <person name="Masukawa M."/>
            <person name="Mizubayashi T."/>
            <person name="Mukai Y."/>
            <person name="Nagasaki H."/>
            <person name="Nagata Y."/>
            <person name="Naito S."/>
            <person name="Nakashima M."/>
            <person name="Nakama Y."/>
            <person name="Nakamichi Y."/>
            <person name="Nakamura M."/>
            <person name="Meguro A."/>
            <person name="Negishi M."/>
            <person name="Ohta I."/>
            <person name="Ohta T."/>
            <person name="Okamoto M."/>
            <person name="Ono N."/>
            <person name="Saji S."/>
            <person name="Sakaguchi M."/>
            <person name="Sakai K."/>
            <person name="Shibata M."/>
            <person name="Shimokawa T."/>
            <person name="Song J."/>
            <person name="Takazaki Y."/>
            <person name="Terasawa K."/>
            <person name="Tsugane M."/>
            <person name="Tsuji K."/>
            <person name="Ueda S."/>
            <person name="Waki K."/>
            <person name="Yamagata H."/>
            <person name="Yamamoto M."/>
            <person name="Yamamoto S."/>
            <person name="Yamane H."/>
            <person name="Yoshiki S."/>
            <person name="Yoshihara R."/>
            <person name="Yukawa K."/>
            <person name="Zhong H."/>
            <person name="Yano M."/>
            <person name="Yuan Q."/>
            <person name="Ouyang S."/>
            <person name="Liu J."/>
            <person name="Jones K.M."/>
            <person name="Gansberger K."/>
            <person name="Moffat K."/>
            <person name="Hill J."/>
            <person name="Bera J."/>
            <person name="Fadrosh D."/>
            <person name="Jin S."/>
            <person name="Johri S."/>
            <person name="Kim M."/>
            <person name="Overton L."/>
            <person name="Reardon M."/>
            <person name="Tsitrin T."/>
            <person name="Vuong H."/>
            <person name="Weaver B."/>
            <person name="Ciecko A."/>
            <person name="Tallon L."/>
            <person name="Jackson J."/>
            <person name="Pai G."/>
            <person name="Aken S.V."/>
            <person name="Utterback T."/>
            <person name="Reidmuller S."/>
            <person name="Feldblyum T."/>
            <person name="Hsiao J."/>
            <person name="Zismann V."/>
            <person name="Iobst S."/>
            <person name="de Vazeille A.R."/>
            <person name="Buell C.R."/>
            <person name="Ying K."/>
            <person name="Li Y."/>
            <person name="Lu T."/>
            <person name="Huang Y."/>
            <person name="Zhao Q."/>
            <person name="Feng Q."/>
            <person name="Zhang L."/>
            <person name="Zhu J."/>
            <person name="Weng Q."/>
            <person name="Mu J."/>
            <person name="Lu Y."/>
            <person name="Fan D."/>
            <person name="Liu Y."/>
            <person name="Guan J."/>
            <person name="Zhang Y."/>
            <person name="Yu S."/>
            <person name="Liu X."/>
            <person name="Zhang Y."/>
            <person name="Hong G."/>
            <person name="Han B."/>
            <person name="Choisne N."/>
            <person name="Demange N."/>
            <person name="Orjeda G."/>
            <person name="Samain S."/>
            <person name="Cattolico L."/>
            <person name="Pelletier E."/>
            <person name="Couloux A."/>
            <person name="Segurens B."/>
            <person name="Wincker P."/>
            <person name="D'Hont A."/>
            <person name="Scarpelli C."/>
            <person name="Weissenbach J."/>
            <person name="Salanoubat M."/>
            <person name="Quetier F."/>
            <person name="Yu Y."/>
            <person name="Kim H.R."/>
            <person name="Rambo T."/>
            <person name="Currie J."/>
            <person name="Collura K."/>
            <person name="Luo M."/>
            <person name="Yang T."/>
            <person name="Ammiraju J.S.S."/>
            <person name="Engler F."/>
            <person name="Soderlund C."/>
            <person name="Wing R.A."/>
            <person name="Palmer L.E."/>
            <person name="de la Bastide M."/>
            <person name="Spiegel L."/>
            <person name="Nascimento L."/>
            <person name="Zutavern T."/>
            <person name="O'Shaughnessy A."/>
            <person name="Dike S."/>
            <person name="Dedhia N."/>
            <person name="Preston R."/>
            <person name="Balija V."/>
            <person name="McCombie W.R."/>
            <person name="Chow T."/>
            <person name="Chen H."/>
            <person name="Chung M."/>
            <person name="Chen C."/>
            <person name="Shaw J."/>
            <person name="Wu H."/>
            <person name="Hsiao K."/>
            <person name="Chao Y."/>
            <person name="Chu M."/>
            <person name="Cheng C."/>
            <person name="Hour A."/>
            <person name="Lee P."/>
            <person name="Lin S."/>
            <person name="Lin Y."/>
            <person name="Liou J."/>
            <person name="Liu S."/>
            <person name="Hsing Y."/>
            <person name="Raghuvanshi S."/>
            <person name="Mohanty A."/>
            <person name="Bharti A.K."/>
            <person name="Gaur A."/>
            <person name="Gupta V."/>
            <person name="Kumar D."/>
            <person name="Ravi V."/>
            <person name="Vij S."/>
            <person name="Kapur A."/>
            <person name="Khurana P."/>
            <person name="Khurana P."/>
            <person name="Khurana J.P."/>
            <person name="Tyagi A.K."/>
            <person name="Gaikwad K."/>
            <person name="Singh A."/>
            <person name="Dalal V."/>
            <person name="Srivastava S."/>
            <person name="Dixit A."/>
            <person name="Pal A.K."/>
            <person name="Ghazi I.A."/>
            <person name="Yadav M."/>
            <person name="Pandit A."/>
            <person name="Bhargava A."/>
            <person name="Sureshbabu K."/>
            <person name="Batra K."/>
            <person name="Sharma T.R."/>
            <person name="Mohapatra T."/>
            <person name="Singh N.K."/>
            <person name="Messing J."/>
            <person name="Nelson A.B."/>
            <person name="Fuks G."/>
            <person name="Kavchok S."/>
            <person name="Keizer G."/>
            <person name="Linton E."/>
            <person name="Llaca V."/>
            <person name="Song R."/>
            <person name="Tanyolac B."/>
            <person name="Young S."/>
            <person name="Ho-Il K."/>
            <person name="Hahn J.H."/>
            <person name="Sangsakoo G."/>
            <person name="Vanavichit A."/>
            <person name="de Mattos Luiz.A.T."/>
            <person name="Zimmer P.D."/>
            <person name="Malone G."/>
            <person name="Dellagostin O."/>
            <person name="de Oliveira A.C."/>
            <person name="Bevan M."/>
            <person name="Bancroft I."/>
            <person name="Minx P."/>
            <person name="Cordum H."/>
            <person name="Wilson R."/>
            <person name="Cheng Z."/>
            <person name="Jin W."/>
            <person name="Jiang J."/>
            <person name="Leong S.A."/>
            <person name="Iwama H."/>
            <person name="Gojobori T."/>
            <person name="Itoh T."/>
            <person name="Niimura Y."/>
            <person name="Fujii Y."/>
            <person name="Habara T."/>
            <person name="Sakai H."/>
            <person name="Sato Y."/>
            <person name="Wilson G."/>
            <person name="Kumar K."/>
            <person name="McCouch S."/>
            <person name="Juretic N."/>
            <person name="Hoen D."/>
            <person name="Wright S."/>
            <person name="Bruskiewich R."/>
            <person name="Bureau T."/>
            <person name="Miyao A."/>
            <person name="Hirochika H."/>
            <person name="Nishikawa T."/>
            <person name="Kadowaki K."/>
            <person name="Sugiura M."/>
            <person name="Burr B."/>
            <person name="Sasaki T."/>
        </authorList>
    </citation>
    <scope>NUCLEOTIDE SEQUENCE [LARGE SCALE GENOMIC DNA]</scope>
    <source>
        <strain evidence="3">cv. Nipponbare</strain>
    </source>
</reference>
<feature type="region of interest" description="Disordered" evidence="1">
    <location>
        <begin position="44"/>
        <end position="63"/>
    </location>
</feature>
<organism evidence="2 3">
    <name type="scientific">Oryza sativa subsp. japonica</name>
    <name type="common">Rice</name>
    <dbReference type="NCBI Taxonomy" id="39947"/>
    <lineage>
        <taxon>Eukaryota</taxon>
        <taxon>Viridiplantae</taxon>
        <taxon>Streptophyta</taxon>
        <taxon>Embryophyta</taxon>
        <taxon>Tracheophyta</taxon>
        <taxon>Spermatophyta</taxon>
        <taxon>Magnoliopsida</taxon>
        <taxon>Liliopsida</taxon>
        <taxon>Poales</taxon>
        <taxon>Poaceae</taxon>
        <taxon>BOP clade</taxon>
        <taxon>Oryzoideae</taxon>
        <taxon>Oryzeae</taxon>
        <taxon>Oryzinae</taxon>
        <taxon>Oryza</taxon>
        <taxon>Oryza sativa</taxon>
    </lineage>
</organism>
<gene>
    <name evidence="2" type="ordered locus">Os01g0872201</name>
    <name evidence="2" type="ORF">OSNPB_010872201</name>
</gene>
<sequence>LVFVPVDISLCNVHENGDIQCGECGEEPVEVVEVRAVDVVGEPALSSSPRRRPVDRRHERAAGVAPDALRAQRHGEPDAAEVVGHLVVEELLEPDDAEHLR</sequence>
<dbReference type="Proteomes" id="UP000059680">
    <property type="component" value="Chromosome 1"/>
</dbReference>
<dbReference type="Gramene" id="Os01t0872201-00">
    <property type="protein sequence ID" value="Os01t0872201-00"/>
    <property type="gene ID" value="Os01g0872201"/>
</dbReference>
<dbReference type="PaxDb" id="39947-A0A0P0VAW4"/>
<keyword evidence="3" id="KW-1185">Reference proteome</keyword>
<dbReference type="EMBL" id="AP014957">
    <property type="protein sequence ID" value="BAS75459.1"/>
    <property type="molecule type" value="Genomic_DNA"/>
</dbReference>
<evidence type="ECO:0000313" key="2">
    <source>
        <dbReference type="EMBL" id="BAS75459.1"/>
    </source>
</evidence>
<feature type="non-terminal residue" evidence="2">
    <location>
        <position position="1"/>
    </location>
</feature>
<evidence type="ECO:0000256" key="1">
    <source>
        <dbReference type="SAM" id="MobiDB-lite"/>
    </source>
</evidence>
<reference evidence="2 3" key="2">
    <citation type="journal article" date="2013" name="Plant Cell Physiol.">
        <title>Rice Annotation Project Database (RAP-DB): an integrative and interactive database for rice genomics.</title>
        <authorList>
            <person name="Sakai H."/>
            <person name="Lee S.S."/>
            <person name="Tanaka T."/>
            <person name="Numa H."/>
            <person name="Kim J."/>
            <person name="Kawahara Y."/>
            <person name="Wakimoto H."/>
            <person name="Yang C.C."/>
            <person name="Iwamoto M."/>
            <person name="Abe T."/>
            <person name="Yamada Y."/>
            <person name="Muto A."/>
            <person name="Inokuchi H."/>
            <person name="Ikemura T."/>
            <person name="Matsumoto T."/>
            <person name="Sasaki T."/>
            <person name="Itoh T."/>
        </authorList>
    </citation>
    <scope>NUCLEOTIDE SEQUENCE [LARGE SCALE GENOMIC DNA]</scope>
    <source>
        <strain evidence="3">cv. Nipponbare</strain>
    </source>
</reference>
<dbReference type="InParanoid" id="A0A0P0VAW4"/>
<protein>
    <submittedName>
        <fullName evidence="2">Os01g0872201 protein</fullName>
    </submittedName>
</protein>
<name>A0A0P0VAW4_ORYSJ</name>
<dbReference type="AlphaFoldDB" id="A0A0P0VAW4"/>
<reference evidence="2 3" key="3">
    <citation type="journal article" date="2013" name="Rice">
        <title>Improvement of the Oryza sativa Nipponbare reference genome using next generation sequence and optical map data.</title>
        <authorList>
            <person name="Kawahara Y."/>
            <person name="de la Bastide M."/>
            <person name="Hamilton J.P."/>
            <person name="Kanamori H."/>
            <person name="McCombie W.R."/>
            <person name="Ouyang S."/>
            <person name="Schwartz D.C."/>
            <person name="Tanaka T."/>
            <person name="Wu J."/>
            <person name="Zhou S."/>
            <person name="Childs K.L."/>
            <person name="Davidson R.M."/>
            <person name="Lin H."/>
            <person name="Quesada-Ocampo L."/>
            <person name="Vaillancourt B."/>
            <person name="Sakai H."/>
            <person name="Lee S.S."/>
            <person name="Kim J."/>
            <person name="Numa H."/>
            <person name="Itoh T."/>
            <person name="Buell C.R."/>
            <person name="Matsumoto T."/>
        </authorList>
    </citation>
    <scope>NUCLEOTIDE SEQUENCE [LARGE SCALE GENOMIC DNA]</scope>
    <source>
        <strain evidence="3">cv. Nipponbare</strain>
    </source>
</reference>
<evidence type="ECO:0000313" key="3">
    <source>
        <dbReference type="Proteomes" id="UP000059680"/>
    </source>
</evidence>